<dbReference type="PANTHER" id="PTHR43037">
    <property type="entry name" value="UNNAMED PRODUCT-RELATED"/>
    <property type="match status" value="1"/>
</dbReference>
<dbReference type="Gene3D" id="3.40.50.1820">
    <property type="entry name" value="alpha/beta hydrolase"/>
    <property type="match status" value="1"/>
</dbReference>
<evidence type="ECO:0000256" key="1">
    <source>
        <dbReference type="ARBA" id="ARBA00022729"/>
    </source>
</evidence>
<accession>A0A1H2YSJ3</accession>
<dbReference type="RefSeq" id="WP_074706953.1">
    <property type="nucleotide sequence ID" value="NZ_FNOP01000012.1"/>
</dbReference>
<evidence type="ECO:0000259" key="3">
    <source>
        <dbReference type="Pfam" id="PF18435"/>
    </source>
</evidence>
<feature type="signal peptide" evidence="2">
    <location>
        <begin position="1"/>
        <end position="24"/>
    </location>
</feature>
<proteinExistence type="predicted"/>
<evidence type="ECO:0000256" key="2">
    <source>
        <dbReference type="SAM" id="SignalP"/>
    </source>
</evidence>
<sequence>MVKWKLCLGTGLLAACCFSAGAFAAGHVEDVEAISQVYGDGEKLAEVQLRYDADLLGSSVTAEDYAVPGRTVTKAFVSAEPYGKAAEKGRYVQVELAPLPLSDQMVDPHPEDKHKAPVGVGGPQLGSHGNPQPLVPVTAKISQKGLVKTAEGRLYGGEPEMSSSHTRQLLIEKFTQHTFTDQDGKKLQYNLYVPEKLEKGKVYPLVLFMHDEGTVSPEVKATLSQGRGAVTWVEPEWQKEHPCFVLAPQYDTVIVNDQYQYGPELDRTIHLVESLSSQYPIDTQRIYNTGQSMGCMTSIAMDVKYPDFFGASYLVAGKWNPRVTAPLARQNIWAVAAAGDPGAKPSMDTIMTQLDADGDRVIRGTIAQDAPETQVDQLTEQMIQPGVHAYYLLYQGGSHRSTWQHAYDITPVKEWIFGQKKGA</sequence>
<dbReference type="AlphaFoldDB" id="A0A1H2YSJ3"/>
<dbReference type="InterPro" id="IPR000801">
    <property type="entry name" value="Esterase-like"/>
</dbReference>
<organism evidence="4 5">
    <name type="scientific">Acidaminococcus fermentans</name>
    <dbReference type="NCBI Taxonomy" id="905"/>
    <lineage>
        <taxon>Bacteria</taxon>
        <taxon>Bacillati</taxon>
        <taxon>Bacillota</taxon>
        <taxon>Negativicutes</taxon>
        <taxon>Acidaminococcales</taxon>
        <taxon>Acidaminococcaceae</taxon>
        <taxon>Acidaminococcus</taxon>
    </lineage>
</organism>
<dbReference type="Pfam" id="PF18435">
    <property type="entry name" value="EstA_Ig_like"/>
    <property type="match status" value="1"/>
</dbReference>
<dbReference type="Pfam" id="PF00756">
    <property type="entry name" value="Esterase"/>
    <property type="match status" value="1"/>
</dbReference>
<name>A0A1H2YSJ3_ACIFE</name>
<protein>
    <submittedName>
        <fullName evidence="4">Predicted peptidase</fullName>
    </submittedName>
</protein>
<dbReference type="PROSITE" id="PS51257">
    <property type="entry name" value="PROKAR_LIPOPROTEIN"/>
    <property type="match status" value="1"/>
</dbReference>
<dbReference type="InterPro" id="IPR029058">
    <property type="entry name" value="AB_hydrolase_fold"/>
</dbReference>
<dbReference type="Proteomes" id="UP000182379">
    <property type="component" value="Unassembled WGS sequence"/>
</dbReference>
<dbReference type="PANTHER" id="PTHR43037:SF1">
    <property type="entry name" value="BLL1128 PROTEIN"/>
    <property type="match status" value="1"/>
</dbReference>
<dbReference type="SUPFAM" id="SSF53474">
    <property type="entry name" value="alpha/beta-Hydrolases"/>
    <property type="match status" value="1"/>
</dbReference>
<feature type="chain" id="PRO_5032443674" evidence="2">
    <location>
        <begin position="25"/>
        <end position="423"/>
    </location>
</feature>
<reference evidence="4 5" key="1">
    <citation type="submission" date="2016-10" db="EMBL/GenBank/DDBJ databases">
        <authorList>
            <person name="Varghese N."/>
            <person name="Submissions S."/>
        </authorList>
    </citation>
    <scope>NUCLEOTIDE SEQUENCE [LARGE SCALE GENOMIC DNA]</scope>
    <source>
        <strain evidence="4 5">WCC6</strain>
    </source>
</reference>
<dbReference type="InterPro" id="IPR041172">
    <property type="entry name" value="EstA_Ig-like_N"/>
</dbReference>
<dbReference type="InterPro" id="IPR050955">
    <property type="entry name" value="Plant_Biomass_Hydrol_Est"/>
</dbReference>
<evidence type="ECO:0000313" key="5">
    <source>
        <dbReference type="Proteomes" id="UP000182379"/>
    </source>
</evidence>
<gene>
    <name evidence="4" type="ORF">SAMN05216495_11247</name>
</gene>
<evidence type="ECO:0000313" key="4">
    <source>
        <dbReference type="EMBL" id="SDX08142.1"/>
    </source>
</evidence>
<comment type="caution">
    <text evidence="4">The sequence shown here is derived from an EMBL/GenBank/DDBJ whole genome shotgun (WGS) entry which is preliminary data.</text>
</comment>
<keyword evidence="1 2" id="KW-0732">Signal</keyword>
<dbReference type="EMBL" id="FNOP01000012">
    <property type="protein sequence ID" value="SDX08142.1"/>
    <property type="molecule type" value="Genomic_DNA"/>
</dbReference>
<feature type="domain" description="Esterase Ig-like N-terminal" evidence="3">
    <location>
        <begin position="31"/>
        <end position="155"/>
    </location>
</feature>
<dbReference type="Gene3D" id="2.60.40.2180">
    <property type="match status" value="1"/>
</dbReference>